<organism evidence="12 13">
    <name type="scientific">Batillaria attramentaria</name>
    <dbReference type="NCBI Taxonomy" id="370345"/>
    <lineage>
        <taxon>Eukaryota</taxon>
        <taxon>Metazoa</taxon>
        <taxon>Spiralia</taxon>
        <taxon>Lophotrochozoa</taxon>
        <taxon>Mollusca</taxon>
        <taxon>Gastropoda</taxon>
        <taxon>Caenogastropoda</taxon>
        <taxon>Sorbeoconcha</taxon>
        <taxon>Cerithioidea</taxon>
        <taxon>Batillariidae</taxon>
        <taxon>Batillaria</taxon>
    </lineage>
</organism>
<evidence type="ECO:0000256" key="8">
    <source>
        <dbReference type="ARBA" id="ARBA00022801"/>
    </source>
</evidence>
<comment type="similarity">
    <text evidence="3">Belongs to the metallo-dependent hydrolases superfamily. Adenosine and AMP deaminases family. ADGF subfamily.</text>
</comment>
<dbReference type="Pfam" id="PF00962">
    <property type="entry name" value="A_deaminase"/>
    <property type="match status" value="1"/>
</dbReference>
<proteinExistence type="inferred from homology"/>
<evidence type="ECO:0000256" key="6">
    <source>
        <dbReference type="ARBA" id="ARBA00022723"/>
    </source>
</evidence>
<dbReference type="InterPro" id="IPR013659">
    <property type="entry name" value="A_deaminase_N"/>
</dbReference>
<dbReference type="GO" id="GO:0005576">
    <property type="term" value="C:extracellular region"/>
    <property type="evidence" value="ECO:0007669"/>
    <property type="project" value="UniProtKB-SubCell"/>
</dbReference>
<dbReference type="InterPro" id="IPR006331">
    <property type="entry name" value="ADGF"/>
</dbReference>
<evidence type="ECO:0000256" key="7">
    <source>
        <dbReference type="ARBA" id="ARBA00022729"/>
    </source>
</evidence>
<keyword evidence="13" id="KW-1185">Reference proteome</keyword>
<evidence type="ECO:0000259" key="10">
    <source>
        <dbReference type="Pfam" id="PF00962"/>
    </source>
</evidence>
<dbReference type="Pfam" id="PF08451">
    <property type="entry name" value="A_deaminase_N"/>
    <property type="match status" value="1"/>
</dbReference>
<gene>
    <name evidence="12" type="ORF">BaRGS_00008482</name>
</gene>
<keyword evidence="5" id="KW-0964">Secreted</keyword>
<comment type="cofactor">
    <cofactor evidence="1">
        <name>Zn(2+)</name>
        <dbReference type="ChEBI" id="CHEBI:29105"/>
    </cofactor>
</comment>
<feature type="domain" description="Adenosine/AMP deaminase N-terminal" evidence="11">
    <location>
        <begin position="26"/>
        <end position="104"/>
    </location>
</feature>
<evidence type="ECO:0000256" key="1">
    <source>
        <dbReference type="ARBA" id="ARBA00001947"/>
    </source>
</evidence>
<keyword evidence="8" id="KW-0378">Hydrolase</keyword>
<dbReference type="PANTHER" id="PTHR11409:SF39">
    <property type="entry name" value="ADENOSINE DEAMINASE 2"/>
    <property type="match status" value="1"/>
</dbReference>
<evidence type="ECO:0000256" key="5">
    <source>
        <dbReference type="ARBA" id="ARBA00022525"/>
    </source>
</evidence>
<dbReference type="InterPro" id="IPR006330">
    <property type="entry name" value="Ado/ade_deaminase"/>
</dbReference>
<dbReference type="SUPFAM" id="SSF51556">
    <property type="entry name" value="Metallo-dependent hydrolases"/>
    <property type="match status" value="1"/>
</dbReference>
<dbReference type="NCBIfam" id="TIGR01431">
    <property type="entry name" value="adm_rel"/>
    <property type="match status" value="1"/>
</dbReference>
<dbReference type="Gene3D" id="3.20.20.140">
    <property type="entry name" value="Metal-dependent hydrolases"/>
    <property type="match status" value="1"/>
</dbReference>
<sequence length="523" mass="60110">MCSVNRRKAFVLLAVFVTMATRCGVAFTDLYMERRMEVVHYERSLRLGAKQTLTEEEEVVNRVLMLEKEREISQSLWDGAPFPPELHFFHAKPLIDETFIYQFIHDMPKGGNLHVHFGASASLDWFVQNVTYRPHCHVCRGADGAPLFHFYTTPPENPDCPWKLVSDERKLYDDPHVYDAELVRNISVVVDDPDMTYPSIRAVWVRFEPYFIGVLGAVNYLPVFTDYLWRTLQELWEDNVQYAELRFTIELYDLEGSYSDEHMVEVIKDVVTEFKAIYTDFIDAKIIISSIKGKTLEQQIEAVVRTAHLREKYPDDLLGFDLIQHEDTAPMMLELMQALRHPATRSPPGGLPFFFHAGETAWAELTDENLIDAVLLNTSRIGHGYAVLKHPWVLDQVRQRNIAIEVLKLVSDLRNHPAAVLMSRDYPIVIASDDPAAWGSAPLSHDFYMAFMALASVRDDLRVLKQLAINSIRYSALRPEEKEAALEKWQKSYYEFINRVYLNILDSESSSVSASAQPQGEVK</sequence>
<dbReference type="EC" id="3.5.4.4" evidence="4"/>
<reference evidence="12 13" key="1">
    <citation type="journal article" date="2023" name="Sci. Data">
        <title>Genome assembly of the Korean intertidal mud-creeper Batillaria attramentaria.</title>
        <authorList>
            <person name="Patra A.K."/>
            <person name="Ho P.T."/>
            <person name="Jun S."/>
            <person name="Lee S.J."/>
            <person name="Kim Y."/>
            <person name="Won Y.J."/>
        </authorList>
    </citation>
    <scope>NUCLEOTIDE SEQUENCE [LARGE SCALE GENOMIC DNA]</scope>
    <source>
        <strain evidence="12">Wonlab-2016</strain>
    </source>
</reference>
<keyword evidence="6" id="KW-0479">Metal-binding</keyword>
<evidence type="ECO:0000256" key="2">
    <source>
        <dbReference type="ARBA" id="ARBA00004613"/>
    </source>
</evidence>
<comment type="subcellular location">
    <subcellularLocation>
        <location evidence="2">Secreted</location>
    </subcellularLocation>
</comment>
<comment type="caution">
    <text evidence="12">The sequence shown here is derived from an EMBL/GenBank/DDBJ whole genome shotgun (WGS) entry which is preliminary data.</text>
</comment>
<feature type="domain" description="Adenosine deaminase" evidence="10">
    <location>
        <begin position="223"/>
        <end position="488"/>
    </location>
</feature>
<dbReference type="InterPro" id="IPR001365">
    <property type="entry name" value="A_deaminase_dom"/>
</dbReference>
<accession>A0ABD0LMM7</accession>
<evidence type="ECO:0000259" key="11">
    <source>
        <dbReference type="Pfam" id="PF08451"/>
    </source>
</evidence>
<dbReference type="InterPro" id="IPR032466">
    <property type="entry name" value="Metal_Hydrolase"/>
</dbReference>
<dbReference type="PANTHER" id="PTHR11409">
    <property type="entry name" value="ADENOSINE DEAMINASE"/>
    <property type="match status" value="1"/>
</dbReference>
<dbReference type="Proteomes" id="UP001519460">
    <property type="component" value="Unassembled WGS sequence"/>
</dbReference>
<dbReference type="GO" id="GO:0016787">
    <property type="term" value="F:hydrolase activity"/>
    <property type="evidence" value="ECO:0007669"/>
    <property type="project" value="UniProtKB-KW"/>
</dbReference>
<dbReference type="AlphaFoldDB" id="A0ABD0LMM7"/>
<keyword evidence="7" id="KW-0732">Signal</keyword>
<comment type="catalytic activity">
    <reaction evidence="9">
        <text>adenosine + H2O + H(+) = inosine + NH4(+)</text>
        <dbReference type="Rhea" id="RHEA:24408"/>
        <dbReference type="ChEBI" id="CHEBI:15377"/>
        <dbReference type="ChEBI" id="CHEBI:15378"/>
        <dbReference type="ChEBI" id="CHEBI:16335"/>
        <dbReference type="ChEBI" id="CHEBI:17596"/>
        <dbReference type="ChEBI" id="CHEBI:28938"/>
        <dbReference type="EC" id="3.5.4.4"/>
    </reaction>
</comment>
<dbReference type="EMBL" id="JACVVK020000038">
    <property type="protein sequence ID" value="KAK7500259.1"/>
    <property type="molecule type" value="Genomic_DNA"/>
</dbReference>
<protein>
    <recommendedName>
        <fullName evidence="4">adenosine deaminase</fullName>
        <ecNumber evidence="4">3.5.4.4</ecNumber>
    </recommendedName>
</protein>
<name>A0ABD0LMM7_9CAEN</name>
<evidence type="ECO:0000256" key="9">
    <source>
        <dbReference type="ARBA" id="ARBA00047764"/>
    </source>
</evidence>
<dbReference type="GO" id="GO:0046872">
    <property type="term" value="F:metal ion binding"/>
    <property type="evidence" value="ECO:0007669"/>
    <property type="project" value="UniProtKB-KW"/>
</dbReference>
<evidence type="ECO:0000313" key="12">
    <source>
        <dbReference type="EMBL" id="KAK7500259.1"/>
    </source>
</evidence>
<evidence type="ECO:0000256" key="3">
    <source>
        <dbReference type="ARBA" id="ARBA00006083"/>
    </source>
</evidence>
<evidence type="ECO:0000313" key="13">
    <source>
        <dbReference type="Proteomes" id="UP001519460"/>
    </source>
</evidence>
<dbReference type="FunFam" id="3.20.20.140:FF:000017">
    <property type="entry name" value="Adenosine deaminase 2"/>
    <property type="match status" value="1"/>
</dbReference>
<evidence type="ECO:0000256" key="4">
    <source>
        <dbReference type="ARBA" id="ARBA00012784"/>
    </source>
</evidence>